<evidence type="ECO:0000256" key="1">
    <source>
        <dbReference type="SAM" id="MobiDB-lite"/>
    </source>
</evidence>
<accession>A0ABP0K4K2</accession>
<feature type="region of interest" description="Disordered" evidence="1">
    <location>
        <begin position="44"/>
        <end position="74"/>
    </location>
</feature>
<gene>
    <name evidence="2" type="ORF">CCMP2556_LOCUS14538</name>
</gene>
<feature type="compositionally biased region" description="Acidic residues" evidence="1">
    <location>
        <begin position="834"/>
        <end position="864"/>
    </location>
</feature>
<reference evidence="2 3" key="1">
    <citation type="submission" date="2024-02" db="EMBL/GenBank/DDBJ databases">
        <authorList>
            <person name="Chen Y."/>
            <person name="Shah S."/>
            <person name="Dougan E. K."/>
            <person name="Thang M."/>
            <person name="Chan C."/>
        </authorList>
    </citation>
    <scope>NUCLEOTIDE SEQUENCE [LARGE SCALE GENOMIC DNA]</scope>
</reference>
<comment type="caution">
    <text evidence="2">The sequence shown here is derived from an EMBL/GenBank/DDBJ whole genome shotgun (WGS) entry which is preliminary data.</text>
</comment>
<evidence type="ECO:0000313" key="2">
    <source>
        <dbReference type="EMBL" id="CAK9021705.1"/>
    </source>
</evidence>
<proteinExistence type="predicted"/>
<dbReference type="EMBL" id="CAXAMN010007458">
    <property type="protein sequence ID" value="CAK9021705.1"/>
    <property type="molecule type" value="Genomic_DNA"/>
</dbReference>
<keyword evidence="3" id="KW-1185">Reference proteome</keyword>
<protein>
    <submittedName>
        <fullName evidence="2">Uncharacterized protein</fullName>
    </submittedName>
</protein>
<evidence type="ECO:0000313" key="3">
    <source>
        <dbReference type="Proteomes" id="UP001642484"/>
    </source>
</evidence>
<name>A0ABP0K4K2_9DINO</name>
<feature type="region of interest" description="Disordered" evidence="1">
    <location>
        <begin position="827"/>
        <end position="864"/>
    </location>
</feature>
<sequence>MVHQRPDRGELLRYGNARKHQALYTAAARLWSHGVPMAEAIKIVPSMPPKKRTSGGQPQAQRPKKAKSGEGVSPDAMALPHMANAIGFFKFLDNSFPATSGVSIRAHEDLGIEDVKLLSPGNAFMVKGWNRSVCCLTVCYAAYQNPHLLQVVRLEKDWLAIAPKNRRPWNLKDVDSRFELRHGDADLTQLLPADLQRVSIFSSHIQKYYAQGALDFKHINDRFQKGKEWCSDFLERKHQLIHVNSLVLAHSTIVSAQAEMGPDGLTILVVDATLWPTRQISIDEAIQLCASVSSGNTSSVAFFCMPQCHSSTKRDSVLKNRRLLEDKVGACPVCMAAICASSNSAFTKSKALLGSICDIERSRVGELQNPDPERSLAPHWRVQQRGISATSGIIKHLLEGVSSNAQQPVLVCDLLPNRFSEWSLATWDLQSAFLMETNRELDLRFLGVYHSDNADELSAANEVLMGRLIADYWDGCDKAGPKTREASGFSEAFPTLQSLVVNEGEIKLPELLQQKYSQQAGLKEFLEKISADADMAAALRSYHAASNRSSPGKPVAAATTTMTRTLASPEWTGDAPLNFRKPLNLDEVSMRVKICITSGNHLWLINKSGNGSVVEVPPGELFGLNVGQFQEVPLGSADPSDAHLGWVMNQDNSLVAMADTKEIKSLAEIMCDVAKHQGATEIRIIDHSVQPKAGPDGRALAYRYNISPMGSVNAYRPKEVGSDVDRMSMRSVQLGATFNAKYSQLPKCQLCNLMWEVKVDASVPAVLKPIKPKFYLLGVITIKDGYARQEPSKVSISKGLYKNGMYGFKINGSEKLRDTMVAAALAKSKPSTELADEEAPELEDATAEGEEEEPAECDDVEDIE</sequence>
<organism evidence="2 3">
    <name type="scientific">Durusdinium trenchii</name>
    <dbReference type="NCBI Taxonomy" id="1381693"/>
    <lineage>
        <taxon>Eukaryota</taxon>
        <taxon>Sar</taxon>
        <taxon>Alveolata</taxon>
        <taxon>Dinophyceae</taxon>
        <taxon>Suessiales</taxon>
        <taxon>Symbiodiniaceae</taxon>
        <taxon>Durusdinium</taxon>
    </lineage>
</organism>
<dbReference type="Proteomes" id="UP001642484">
    <property type="component" value="Unassembled WGS sequence"/>
</dbReference>